<gene>
    <name evidence="1" type="ORF">KIW84_051130</name>
</gene>
<comment type="caution">
    <text evidence="1">The sequence shown here is derived from an EMBL/GenBank/DDBJ whole genome shotgun (WGS) entry which is preliminary data.</text>
</comment>
<name>A0A9D5AFK0_PEA</name>
<organism evidence="1 2">
    <name type="scientific">Pisum sativum</name>
    <name type="common">Garden pea</name>
    <name type="synonym">Lathyrus oleraceus</name>
    <dbReference type="NCBI Taxonomy" id="3888"/>
    <lineage>
        <taxon>Eukaryota</taxon>
        <taxon>Viridiplantae</taxon>
        <taxon>Streptophyta</taxon>
        <taxon>Embryophyta</taxon>
        <taxon>Tracheophyta</taxon>
        <taxon>Spermatophyta</taxon>
        <taxon>Magnoliopsida</taxon>
        <taxon>eudicotyledons</taxon>
        <taxon>Gunneridae</taxon>
        <taxon>Pentapetalae</taxon>
        <taxon>rosids</taxon>
        <taxon>fabids</taxon>
        <taxon>Fabales</taxon>
        <taxon>Fabaceae</taxon>
        <taxon>Papilionoideae</taxon>
        <taxon>50 kb inversion clade</taxon>
        <taxon>NPAAA clade</taxon>
        <taxon>Hologalegina</taxon>
        <taxon>IRL clade</taxon>
        <taxon>Fabeae</taxon>
        <taxon>Lathyrus</taxon>
    </lineage>
</organism>
<keyword evidence="2" id="KW-1185">Reference proteome</keyword>
<dbReference type="Gramene" id="Psat05G0113000-T1">
    <property type="protein sequence ID" value="KAI5403865.1"/>
    <property type="gene ID" value="KIW84_051130"/>
</dbReference>
<protein>
    <submittedName>
        <fullName evidence="1">Uncharacterized protein</fullName>
    </submittedName>
</protein>
<dbReference type="AlphaFoldDB" id="A0A9D5AFK0"/>
<evidence type="ECO:0000313" key="1">
    <source>
        <dbReference type="EMBL" id="KAI5403865.1"/>
    </source>
</evidence>
<reference evidence="1 2" key="1">
    <citation type="journal article" date="2022" name="Nat. Genet.">
        <title>Improved pea reference genome and pan-genome highlight genomic features and evolutionary characteristics.</title>
        <authorList>
            <person name="Yang T."/>
            <person name="Liu R."/>
            <person name="Luo Y."/>
            <person name="Hu S."/>
            <person name="Wang D."/>
            <person name="Wang C."/>
            <person name="Pandey M.K."/>
            <person name="Ge S."/>
            <person name="Xu Q."/>
            <person name="Li N."/>
            <person name="Li G."/>
            <person name="Huang Y."/>
            <person name="Saxena R.K."/>
            <person name="Ji Y."/>
            <person name="Li M."/>
            <person name="Yan X."/>
            <person name="He Y."/>
            <person name="Liu Y."/>
            <person name="Wang X."/>
            <person name="Xiang C."/>
            <person name="Varshney R.K."/>
            <person name="Ding H."/>
            <person name="Gao S."/>
            <person name="Zong X."/>
        </authorList>
    </citation>
    <scope>NUCLEOTIDE SEQUENCE [LARGE SCALE GENOMIC DNA]</scope>
    <source>
        <strain evidence="1 2">cv. Zhongwan 6</strain>
    </source>
</reference>
<dbReference type="EMBL" id="JAMSHJ010000005">
    <property type="protein sequence ID" value="KAI5403865.1"/>
    <property type="molecule type" value="Genomic_DNA"/>
</dbReference>
<sequence>MIGNPYTAVGIVQLSGPYAVSIASQVFRPATNKRHPTSSVLNMASLWILVEISWSQCISMVGLMYQPMSLNLGLTANDSAPPARSFQQSPAPVKTRQVKYVPSGCPHEMEKGYGFSSGCSKSGRGLQVSEFSISWLLMLLQRSKKRYLVSIYTCLSEKSRYDYSLFSSVGDLRLGFRTLKVYSLSYLE</sequence>
<dbReference type="Proteomes" id="UP001058974">
    <property type="component" value="Chromosome 5"/>
</dbReference>
<accession>A0A9D5AFK0</accession>
<proteinExistence type="predicted"/>
<evidence type="ECO:0000313" key="2">
    <source>
        <dbReference type="Proteomes" id="UP001058974"/>
    </source>
</evidence>